<gene>
    <name evidence="2" type="ORF">SAMN04490244_1183</name>
</gene>
<evidence type="ECO:0000313" key="3">
    <source>
        <dbReference type="Proteomes" id="UP000198885"/>
    </source>
</evidence>
<dbReference type="Pfam" id="PF00239">
    <property type="entry name" value="Resolvase"/>
    <property type="match status" value="1"/>
</dbReference>
<accession>A0A1H9X4C0</accession>
<evidence type="ECO:0000313" key="2">
    <source>
        <dbReference type="EMBL" id="SES41002.1"/>
    </source>
</evidence>
<sequence>MTTQTTALLYLRAARASDAAIAEQRRLSTGYAEARGWRVLDVVVDNGVGGMRDAPGLTILRDRIAGGEAQAVIATNLTRISLDPDRARGFARLCHQHGADVCLVEQPINIHSLLDIANGVDGANDENLRSAGETRQ</sequence>
<evidence type="ECO:0000259" key="1">
    <source>
        <dbReference type="SMART" id="SM00857"/>
    </source>
</evidence>
<dbReference type="GO" id="GO:0000150">
    <property type="term" value="F:DNA strand exchange activity"/>
    <property type="evidence" value="ECO:0007669"/>
    <property type="project" value="InterPro"/>
</dbReference>
<keyword evidence="3" id="KW-1185">Reference proteome</keyword>
<dbReference type="GO" id="GO:0003677">
    <property type="term" value="F:DNA binding"/>
    <property type="evidence" value="ECO:0007669"/>
    <property type="project" value="InterPro"/>
</dbReference>
<dbReference type="InterPro" id="IPR006119">
    <property type="entry name" value="Resolv_N"/>
</dbReference>
<reference evidence="2" key="1">
    <citation type="submission" date="2016-10" db="EMBL/GenBank/DDBJ databases">
        <authorList>
            <person name="de Groot N.N."/>
        </authorList>
    </citation>
    <scope>NUCLEOTIDE SEQUENCE [LARGE SCALE GENOMIC DNA]</scope>
    <source>
        <strain evidence="2">DSM 23042</strain>
    </source>
</reference>
<dbReference type="SMART" id="SM00857">
    <property type="entry name" value="Resolvase"/>
    <property type="match status" value="1"/>
</dbReference>
<proteinExistence type="predicted"/>
<dbReference type="AlphaFoldDB" id="A0A1H9X4C0"/>
<dbReference type="InterPro" id="IPR036162">
    <property type="entry name" value="Resolvase-like_N_sf"/>
</dbReference>
<name>A0A1H9X4C0_9RHOB</name>
<dbReference type="RefSeq" id="WP_177190544.1">
    <property type="nucleotide sequence ID" value="NZ_FOGU01000018.1"/>
</dbReference>
<dbReference type="Proteomes" id="UP000198885">
    <property type="component" value="Unassembled WGS sequence"/>
</dbReference>
<protein>
    <submittedName>
        <fullName evidence="2">Resolvase, N terminal domain</fullName>
    </submittedName>
</protein>
<dbReference type="SUPFAM" id="SSF53041">
    <property type="entry name" value="Resolvase-like"/>
    <property type="match status" value="1"/>
</dbReference>
<feature type="domain" description="Resolvase/invertase-type recombinase catalytic" evidence="1">
    <location>
        <begin position="7"/>
        <end position="134"/>
    </location>
</feature>
<dbReference type="Gene3D" id="3.40.50.1390">
    <property type="entry name" value="Resolvase, N-terminal catalytic domain"/>
    <property type="match status" value="1"/>
</dbReference>
<organism evidence="2 3">
    <name type="scientific">Tranquillimonas rosea</name>
    <dbReference type="NCBI Taxonomy" id="641238"/>
    <lineage>
        <taxon>Bacteria</taxon>
        <taxon>Pseudomonadati</taxon>
        <taxon>Pseudomonadota</taxon>
        <taxon>Alphaproteobacteria</taxon>
        <taxon>Rhodobacterales</taxon>
        <taxon>Roseobacteraceae</taxon>
        <taxon>Tranquillimonas</taxon>
    </lineage>
</organism>
<dbReference type="EMBL" id="FOGU01000018">
    <property type="protein sequence ID" value="SES41002.1"/>
    <property type="molecule type" value="Genomic_DNA"/>
</dbReference>